<gene>
    <name evidence="1" type="ORF">AVEN_158107_1</name>
</gene>
<organism evidence="1 2">
    <name type="scientific">Araneus ventricosus</name>
    <name type="common">Orbweaver spider</name>
    <name type="synonym">Epeira ventricosa</name>
    <dbReference type="NCBI Taxonomy" id="182803"/>
    <lineage>
        <taxon>Eukaryota</taxon>
        <taxon>Metazoa</taxon>
        <taxon>Ecdysozoa</taxon>
        <taxon>Arthropoda</taxon>
        <taxon>Chelicerata</taxon>
        <taxon>Arachnida</taxon>
        <taxon>Araneae</taxon>
        <taxon>Araneomorphae</taxon>
        <taxon>Entelegynae</taxon>
        <taxon>Araneoidea</taxon>
        <taxon>Araneidae</taxon>
        <taxon>Araneus</taxon>
    </lineage>
</organism>
<comment type="caution">
    <text evidence="1">The sequence shown here is derived from an EMBL/GenBank/DDBJ whole genome shotgun (WGS) entry which is preliminary data.</text>
</comment>
<evidence type="ECO:0000313" key="1">
    <source>
        <dbReference type="EMBL" id="GBM55219.1"/>
    </source>
</evidence>
<proteinExistence type="predicted"/>
<accession>A0A4Y2GQY1</accession>
<dbReference type="EMBL" id="BGPR01001491">
    <property type="protein sequence ID" value="GBM55219.1"/>
    <property type="molecule type" value="Genomic_DNA"/>
</dbReference>
<sequence length="110" mass="12576">MIMWPCLLTKTSYRISVSEKHFETQLHRRPGMYVGLKTLNQSSWLKALHTAATWMSGKPAKVSAFSSDDGSNRLSQNCLEQFEYELLVMHMHLTSIMESVHVINVIAHVI</sequence>
<name>A0A4Y2GQY1_ARAVE</name>
<keyword evidence="2" id="KW-1185">Reference proteome</keyword>
<protein>
    <submittedName>
        <fullName evidence="1">Uncharacterized protein</fullName>
    </submittedName>
</protein>
<dbReference type="Proteomes" id="UP000499080">
    <property type="component" value="Unassembled WGS sequence"/>
</dbReference>
<reference evidence="1 2" key="1">
    <citation type="journal article" date="2019" name="Sci. Rep.">
        <title>Orb-weaving spider Araneus ventricosus genome elucidates the spidroin gene catalogue.</title>
        <authorList>
            <person name="Kono N."/>
            <person name="Nakamura H."/>
            <person name="Ohtoshi R."/>
            <person name="Moran D.A.P."/>
            <person name="Shinohara A."/>
            <person name="Yoshida Y."/>
            <person name="Fujiwara M."/>
            <person name="Mori M."/>
            <person name="Tomita M."/>
            <person name="Arakawa K."/>
        </authorList>
    </citation>
    <scope>NUCLEOTIDE SEQUENCE [LARGE SCALE GENOMIC DNA]</scope>
</reference>
<dbReference type="AlphaFoldDB" id="A0A4Y2GQY1"/>
<evidence type="ECO:0000313" key="2">
    <source>
        <dbReference type="Proteomes" id="UP000499080"/>
    </source>
</evidence>